<dbReference type="Gene3D" id="1.10.510.10">
    <property type="entry name" value="Transferase(Phosphotransferase) domain 1"/>
    <property type="match status" value="1"/>
</dbReference>
<dbReference type="InterPro" id="IPR018247">
    <property type="entry name" value="EF_Hand_1_Ca_BS"/>
</dbReference>
<dbReference type="Proteomes" id="UP000785679">
    <property type="component" value="Unassembled WGS sequence"/>
</dbReference>
<evidence type="ECO:0000256" key="3">
    <source>
        <dbReference type="SAM" id="MobiDB-lite"/>
    </source>
</evidence>
<evidence type="ECO:0000259" key="5">
    <source>
        <dbReference type="PROSITE" id="PS50222"/>
    </source>
</evidence>
<reference evidence="6" key="1">
    <citation type="submission" date="2019-06" db="EMBL/GenBank/DDBJ databases">
        <authorList>
            <person name="Zheng W."/>
        </authorList>
    </citation>
    <scope>NUCLEOTIDE SEQUENCE</scope>
    <source>
        <strain evidence="6">QDHG01</strain>
    </source>
</reference>
<organism evidence="6 7">
    <name type="scientific">Halteria grandinella</name>
    <dbReference type="NCBI Taxonomy" id="5974"/>
    <lineage>
        <taxon>Eukaryota</taxon>
        <taxon>Sar</taxon>
        <taxon>Alveolata</taxon>
        <taxon>Ciliophora</taxon>
        <taxon>Intramacronucleata</taxon>
        <taxon>Spirotrichea</taxon>
        <taxon>Stichotrichia</taxon>
        <taxon>Sporadotrichida</taxon>
        <taxon>Halteriidae</taxon>
        <taxon>Halteria</taxon>
    </lineage>
</organism>
<evidence type="ECO:0000256" key="2">
    <source>
        <dbReference type="ARBA" id="ARBA00024334"/>
    </source>
</evidence>
<dbReference type="InterPro" id="IPR011992">
    <property type="entry name" value="EF-hand-dom_pair"/>
</dbReference>
<evidence type="ECO:0000256" key="1">
    <source>
        <dbReference type="ARBA" id="ARBA00022837"/>
    </source>
</evidence>
<name>A0A8J8NEU7_HALGN</name>
<accession>A0A8J8NEU7</accession>
<dbReference type="SUPFAM" id="SSF47473">
    <property type="entry name" value="EF-hand"/>
    <property type="match status" value="1"/>
</dbReference>
<evidence type="ECO:0000259" key="4">
    <source>
        <dbReference type="PROSITE" id="PS50011"/>
    </source>
</evidence>
<feature type="region of interest" description="Disordered" evidence="3">
    <location>
        <begin position="488"/>
        <end position="522"/>
    </location>
</feature>
<dbReference type="AlphaFoldDB" id="A0A8J8NEU7"/>
<dbReference type="PROSITE" id="PS00018">
    <property type="entry name" value="EF_HAND_1"/>
    <property type="match status" value="1"/>
</dbReference>
<comment type="similarity">
    <text evidence="2">Belongs to the protein kinase superfamily. Ser/Thr protein kinase family. CDPK subfamily.</text>
</comment>
<dbReference type="InterPro" id="IPR000719">
    <property type="entry name" value="Prot_kinase_dom"/>
</dbReference>
<dbReference type="Gene3D" id="1.10.238.10">
    <property type="entry name" value="EF-hand"/>
    <property type="match status" value="1"/>
</dbReference>
<dbReference type="Pfam" id="PF00069">
    <property type="entry name" value="Pkinase"/>
    <property type="match status" value="1"/>
</dbReference>
<dbReference type="InterPro" id="IPR011009">
    <property type="entry name" value="Kinase-like_dom_sf"/>
</dbReference>
<dbReference type="InterPro" id="IPR002048">
    <property type="entry name" value="EF_hand_dom"/>
</dbReference>
<protein>
    <submittedName>
        <fullName evidence="6">Uncharacterized protein</fullName>
    </submittedName>
</protein>
<dbReference type="PROSITE" id="PS50222">
    <property type="entry name" value="EF_HAND_2"/>
    <property type="match status" value="1"/>
</dbReference>
<dbReference type="OrthoDB" id="4062651at2759"/>
<evidence type="ECO:0000313" key="7">
    <source>
        <dbReference type="Proteomes" id="UP000785679"/>
    </source>
</evidence>
<feature type="domain" description="EF-hand" evidence="5">
    <location>
        <begin position="383"/>
        <end position="418"/>
    </location>
</feature>
<dbReference type="PROSITE" id="PS50011">
    <property type="entry name" value="PROTEIN_KINASE_DOM"/>
    <property type="match status" value="1"/>
</dbReference>
<dbReference type="SMART" id="SM00220">
    <property type="entry name" value="S_TKc"/>
    <property type="match status" value="1"/>
</dbReference>
<dbReference type="GO" id="GO:0004672">
    <property type="term" value="F:protein kinase activity"/>
    <property type="evidence" value="ECO:0007669"/>
    <property type="project" value="InterPro"/>
</dbReference>
<dbReference type="GO" id="GO:0005524">
    <property type="term" value="F:ATP binding"/>
    <property type="evidence" value="ECO:0007669"/>
    <property type="project" value="InterPro"/>
</dbReference>
<gene>
    <name evidence="6" type="ORF">FGO68_gene12710</name>
</gene>
<evidence type="ECO:0000313" key="6">
    <source>
        <dbReference type="EMBL" id="TNV73494.1"/>
    </source>
</evidence>
<dbReference type="PANTHER" id="PTHR24347">
    <property type="entry name" value="SERINE/THREONINE-PROTEIN KINASE"/>
    <property type="match status" value="1"/>
</dbReference>
<feature type="domain" description="Protein kinase" evidence="4">
    <location>
        <begin position="44"/>
        <end position="333"/>
    </location>
</feature>
<proteinExistence type="inferred from homology"/>
<comment type="caution">
    <text evidence="6">The sequence shown here is derived from an EMBL/GenBank/DDBJ whole genome shotgun (WGS) entry which is preliminary data.</text>
</comment>
<dbReference type="EMBL" id="RRYP01018776">
    <property type="protein sequence ID" value="TNV73494.1"/>
    <property type="molecule type" value="Genomic_DNA"/>
</dbReference>
<keyword evidence="7" id="KW-1185">Reference proteome</keyword>
<dbReference type="GO" id="GO:0005509">
    <property type="term" value="F:calcium ion binding"/>
    <property type="evidence" value="ECO:0007669"/>
    <property type="project" value="InterPro"/>
</dbReference>
<dbReference type="SUPFAM" id="SSF56112">
    <property type="entry name" value="Protein kinase-like (PK-like)"/>
    <property type="match status" value="1"/>
</dbReference>
<keyword evidence="1" id="KW-0106">Calcium</keyword>
<sequence length="626" mass="71207">MTPSGSQDDDNIFEIDVIKSDMKGASKAANGSQWTFSYSDVVPIKYYHYLKEYDFEKNLPSIRERIKIQLLKSRITGKRYVCKSINYCGSDERNIIKEIDLQAKLDHPNIPRIVEVFIHQNTAFIIKEFCRGGFLSQWLSNNPEPLSELLIVQFVYQLLSAIAYLHSNRIVHTNIKLETLLINYEKQKTHAKQSQSQYVVSLQLMSFDNALEFKEGQSTVVNQLVGQQGNEFSAPEIFQGGGNNFDAIKLDEYSVGIVLYHLLTRTYPYKFTRHKSDQETHQALLSQEPPTFSTQEWTKLTHATEFILLIQGLLERDPSLRFTAKKALKSPLFKLARMQLYQQNQGLIIETINFKPRANFGSVSNMIKQGMLLYIATKLLNPQKYQDLTQVFQTLDYDADGYLDIQDIQHFLKQTQLLSYLDASAKETPQDSKFLTDIKRLYSIFSPHGAKKSMRLSYSQFNGAIVELRYQELMGEDVLAKAFVSMSGSGGDESSGEQRMRDTDESLSGRGKHQSNASQSSISSKITLQQLFDTIKNSFNDQTEPDKVERFVRAMKKVIDQYQPVPVKSGFSAGMQAPGNQQSGFKQQIGFGNGSKRGQIGEIQTRSQSLSELSITFDTFKKIMSS</sequence>
<dbReference type="Gene3D" id="3.30.200.20">
    <property type="entry name" value="Phosphorylase Kinase, domain 1"/>
    <property type="match status" value="1"/>
</dbReference>